<dbReference type="OrthoDB" id="8400796at2"/>
<keyword evidence="2" id="KW-1185">Reference proteome</keyword>
<dbReference type="RefSeq" id="WP_072607887.1">
    <property type="nucleotide sequence ID" value="NZ_CP018171.1"/>
</dbReference>
<dbReference type="EMBL" id="CP018171">
    <property type="protein sequence ID" value="APH74431.1"/>
    <property type="molecule type" value="Genomic_DNA"/>
</dbReference>
<sequence>MIGKSKAIYERGTLRPSEIDLLQRALVVVCARRKTKLESEDGRKLALDLIALFEGGMRDEQDLINTFGYRPRSEEK</sequence>
<proteinExistence type="predicted"/>
<reference evidence="2" key="1">
    <citation type="submission" date="2016-11" db="EMBL/GenBank/DDBJ databases">
        <title>Mesorhizobium oceanicum sp. nov., isolated from deep seawater in South China Sea.</title>
        <authorList>
            <person name="Fu G.-Y."/>
        </authorList>
    </citation>
    <scope>NUCLEOTIDE SEQUENCE [LARGE SCALE GENOMIC DNA]</scope>
    <source>
        <strain evidence="2">B7</strain>
    </source>
</reference>
<protein>
    <submittedName>
        <fullName evidence="1">Uncharacterized protein</fullName>
    </submittedName>
</protein>
<accession>A0A1L3SYJ0</accession>
<dbReference type="AlphaFoldDB" id="A0A1L3SYJ0"/>
<organism evidence="1 2">
    <name type="scientific">Aquibium oceanicum</name>
    <dbReference type="NCBI Taxonomy" id="1670800"/>
    <lineage>
        <taxon>Bacteria</taxon>
        <taxon>Pseudomonadati</taxon>
        <taxon>Pseudomonadota</taxon>
        <taxon>Alphaproteobacteria</taxon>
        <taxon>Hyphomicrobiales</taxon>
        <taxon>Phyllobacteriaceae</taxon>
        <taxon>Aquibium</taxon>
    </lineage>
</organism>
<dbReference type="Proteomes" id="UP000182840">
    <property type="component" value="Chromosome"/>
</dbReference>
<evidence type="ECO:0000313" key="2">
    <source>
        <dbReference type="Proteomes" id="UP000182840"/>
    </source>
</evidence>
<dbReference type="KEGG" id="meso:BSQ44_05755"/>
<name>A0A1L3SYJ0_9HYPH</name>
<evidence type="ECO:0000313" key="1">
    <source>
        <dbReference type="EMBL" id="APH74431.1"/>
    </source>
</evidence>
<gene>
    <name evidence="1" type="ORF">BSQ44_05755</name>
</gene>